<dbReference type="InterPro" id="IPR025157">
    <property type="entry name" value="Hemagglutinin_rpt"/>
</dbReference>
<dbReference type="GO" id="GO:0003824">
    <property type="term" value="F:catalytic activity"/>
    <property type="evidence" value="ECO:0007669"/>
    <property type="project" value="UniProtKB-ARBA"/>
</dbReference>
<evidence type="ECO:0000313" key="2">
    <source>
        <dbReference type="Proteomes" id="UP000397656"/>
    </source>
</evidence>
<accession>A0A643FSC2</accession>
<sequence>MTANASGSRGKGVTWSNTRVNAGERLTLESSGDTTLRGALAGGKQVVAGVGGNLNIESLQDTRPFKGEDQRLGGNAEWTGHHGTYAVRCRNGHHC</sequence>
<protein>
    <submittedName>
        <fullName evidence="1">Hemagglutinin repeat-containing protein</fullName>
    </submittedName>
</protein>
<dbReference type="AlphaFoldDB" id="A0A643FSC2"/>
<gene>
    <name evidence="1" type="ORF">F7R26_029855</name>
</gene>
<dbReference type="EMBL" id="CP062804">
    <property type="protein sequence ID" value="QOT81408.1"/>
    <property type="molecule type" value="Genomic_DNA"/>
</dbReference>
<evidence type="ECO:0000313" key="1">
    <source>
        <dbReference type="EMBL" id="QOT81408.1"/>
    </source>
</evidence>
<dbReference type="Pfam" id="PF13332">
    <property type="entry name" value="Fil_haemagg_2"/>
    <property type="match status" value="1"/>
</dbReference>
<name>A0A643FSC2_9BURK</name>
<organism evidence="1 2">
    <name type="scientific">Cupriavidus basilensis</name>
    <dbReference type="NCBI Taxonomy" id="68895"/>
    <lineage>
        <taxon>Bacteria</taxon>
        <taxon>Pseudomonadati</taxon>
        <taxon>Pseudomonadota</taxon>
        <taxon>Betaproteobacteria</taxon>
        <taxon>Burkholderiales</taxon>
        <taxon>Burkholderiaceae</taxon>
        <taxon>Cupriavidus</taxon>
    </lineage>
</organism>
<reference evidence="1 2" key="1">
    <citation type="submission" date="2020-10" db="EMBL/GenBank/DDBJ databases">
        <title>Complete genome sequence of Cupriavidus basilensis CCUG 49340T.</title>
        <authorList>
            <person name="Salva-Serra F."/>
            <person name="Donoso R.A."/>
            <person name="Cho K.H."/>
            <person name="Yoo J.A."/>
            <person name="Lee K."/>
            <person name="Yoon S.-H."/>
            <person name="Perez-Pantoja D."/>
            <person name="Moore E.R.B."/>
        </authorList>
    </citation>
    <scope>NUCLEOTIDE SEQUENCE [LARGE SCALE GENOMIC DNA]</scope>
    <source>
        <strain evidence="2">CCUG 49340</strain>
    </source>
</reference>
<proteinExistence type="predicted"/>
<dbReference type="Proteomes" id="UP000397656">
    <property type="component" value="Chromosome 2"/>
</dbReference>